<dbReference type="PANTHER" id="PTHR12442:SF11">
    <property type="entry name" value="DYNEIN AXONEMAL INTERMEDIATE CHAIN 1"/>
    <property type="match status" value="1"/>
</dbReference>
<dbReference type="InterPro" id="IPR050687">
    <property type="entry name" value="Dynein_IC"/>
</dbReference>
<feature type="repeat" description="WD" evidence="11">
    <location>
        <begin position="547"/>
        <end position="589"/>
    </location>
</feature>
<feature type="region of interest" description="Disordered" evidence="12">
    <location>
        <begin position="237"/>
        <end position="280"/>
    </location>
</feature>
<dbReference type="GO" id="GO:0036158">
    <property type="term" value="P:outer dynein arm assembly"/>
    <property type="evidence" value="ECO:0007669"/>
    <property type="project" value="TreeGrafter"/>
</dbReference>
<evidence type="ECO:0000256" key="10">
    <source>
        <dbReference type="ARBA" id="ARBA00023273"/>
    </source>
</evidence>
<protein>
    <recommendedName>
        <fullName evidence="15">Dynein intermediate chain</fullName>
    </recommendedName>
</protein>
<keyword evidence="8" id="KW-0505">Motor protein</keyword>
<dbReference type="PROSITE" id="PS50082">
    <property type="entry name" value="WD_REPEATS_2"/>
    <property type="match status" value="1"/>
</dbReference>
<feature type="region of interest" description="Disordered" evidence="12">
    <location>
        <begin position="158"/>
        <end position="223"/>
    </location>
</feature>
<evidence type="ECO:0000256" key="6">
    <source>
        <dbReference type="ARBA" id="ARBA00022737"/>
    </source>
</evidence>
<keyword evidence="9" id="KW-0206">Cytoskeleton</keyword>
<dbReference type="EMBL" id="JALJOV010000868">
    <property type="protein sequence ID" value="KAK9859812.1"/>
    <property type="molecule type" value="Genomic_DNA"/>
</dbReference>
<name>A0AAW1STU7_9CHLO</name>
<gene>
    <name evidence="13" type="ORF">WJX84_004469</name>
</gene>
<reference evidence="13 14" key="1">
    <citation type="journal article" date="2024" name="Nat. Commun.">
        <title>Phylogenomics reveals the evolutionary origins of lichenization in chlorophyte algae.</title>
        <authorList>
            <person name="Puginier C."/>
            <person name="Libourel C."/>
            <person name="Otte J."/>
            <person name="Skaloud P."/>
            <person name="Haon M."/>
            <person name="Grisel S."/>
            <person name="Petersen M."/>
            <person name="Berrin J.G."/>
            <person name="Delaux P.M."/>
            <person name="Dal Grande F."/>
            <person name="Keller J."/>
        </authorList>
    </citation>
    <scope>NUCLEOTIDE SEQUENCE [LARGE SCALE GENOMIC DNA]</scope>
    <source>
        <strain evidence="13 14">SAG 2523</strain>
    </source>
</reference>
<comment type="caution">
    <text evidence="13">The sequence shown here is derived from an EMBL/GenBank/DDBJ whole genome shotgun (WGS) entry which is preliminary data.</text>
</comment>
<evidence type="ECO:0000256" key="4">
    <source>
        <dbReference type="ARBA" id="ARBA00022574"/>
    </source>
</evidence>
<evidence type="ECO:0000313" key="13">
    <source>
        <dbReference type="EMBL" id="KAK9859812.1"/>
    </source>
</evidence>
<dbReference type="AlphaFoldDB" id="A0AAW1STU7"/>
<evidence type="ECO:0000313" key="14">
    <source>
        <dbReference type="Proteomes" id="UP001485043"/>
    </source>
</evidence>
<dbReference type="SUPFAM" id="SSF50978">
    <property type="entry name" value="WD40 repeat-like"/>
    <property type="match status" value="1"/>
</dbReference>
<evidence type="ECO:0000256" key="9">
    <source>
        <dbReference type="ARBA" id="ARBA00023212"/>
    </source>
</evidence>
<sequence>MPGVVQKAFARKKPQIVKETAVLKPANGATYTPTAPAAVLPLSPNPRAKVPVSADEVPQQQAFKEVVRPDVQLALSERDLGEEIVKTLTATNPSAPKNVVHFNMRDRVFKLDPMVDQLAQHYSTDGYLLHHHSEEAKRQLDQAKAAEEAAARYQTELERVQQRREEGVGTASVGTDSEPPDDSRTLRNQFNFSDRAAQTAIQPPRDRGTATEPPPTASTTGSCSMWQIYDAYLEDQERQAAAEEQSSRPRGGGRKGAAAGAPAASAADDAARRGGGAGPMSSAAMSRVARVLERMANQNTFADVGMDFKYWEDAADGVRDAEGTLLPLWRFTAERGRYKALTALCWSSDYLDLFAAGYGSYGFLKQCSGLVACFSLKNPSYPEFSCTTDSGVLCLDLHAQHPNLLAVGCYDGSVHVFDIRQKGGRPLYSATAQTGKHTDPVWQVRWAAAEGQRGLQFFSVSTDGRFTLWTLAKNELIHQNILELHSDPGLAAVDADGWEDTSSPGALAGGCCFDFNQGQDHLFVVGTEEGRIHECSTAHNSGYLQTYLGHHMSVYSVRWNRLHPRFFLSCGADWTVRLWDSRRSQPVLVFDLGSPVGDVAWSPHAATTFAAATEEGKVHVFDISQNSIEALCEQRVVTQGRLTKIAFNPQHPILLVGDDRGCVTCVKLSPNLRRVSQSDGKQTAKEMEVAKLEKVIEVALKGMKEAN</sequence>
<dbReference type="GO" id="GO:0045504">
    <property type="term" value="F:dynein heavy chain binding"/>
    <property type="evidence" value="ECO:0007669"/>
    <property type="project" value="TreeGrafter"/>
</dbReference>
<evidence type="ECO:0000256" key="3">
    <source>
        <dbReference type="ARBA" id="ARBA00022490"/>
    </source>
</evidence>
<dbReference type="GO" id="GO:0005874">
    <property type="term" value="C:microtubule"/>
    <property type="evidence" value="ECO:0007669"/>
    <property type="project" value="UniProtKB-KW"/>
</dbReference>
<dbReference type="InterPro" id="IPR001680">
    <property type="entry name" value="WD40_rpt"/>
</dbReference>
<evidence type="ECO:0000256" key="12">
    <source>
        <dbReference type="SAM" id="MobiDB-lite"/>
    </source>
</evidence>
<accession>A0AAW1STU7</accession>
<evidence type="ECO:0000256" key="11">
    <source>
        <dbReference type="PROSITE-ProRule" id="PRU00221"/>
    </source>
</evidence>
<keyword evidence="5" id="KW-0493">Microtubule</keyword>
<keyword evidence="3" id="KW-0963">Cytoplasm</keyword>
<dbReference type="SMART" id="SM00320">
    <property type="entry name" value="WD40"/>
    <property type="match status" value="5"/>
</dbReference>
<feature type="compositionally biased region" description="Basic and acidic residues" evidence="12">
    <location>
        <begin position="158"/>
        <end position="167"/>
    </location>
</feature>
<dbReference type="GO" id="GO:0045503">
    <property type="term" value="F:dynein light chain binding"/>
    <property type="evidence" value="ECO:0007669"/>
    <property type="project" value="TreeGrafter"/>
</dbReference>
<dbReference type="Gene3D" id="2.130.10.10">
    <property type="entry name" value="YVTN repeat-like/Quinoprotein amine dehydrogenase"/>
    <property type="match status" value="2"/>
</dbReference>
<comment type="subcellular location">
    <subcellularLocation>
        <location evidence="1">Cytoplasm</location>
        <location evidence="1">Cytoskeleton</location>
        <location evidence="1">Cilium axoneme</location>
    </subcellularLocation>
</comment>
<keyword evidence="6" id="KW-0677">Repeat</keyword>
<evidence type="ECO:0000256" key="8">
    <source>
        <dbReference type="ARBA" id="ARBA00023175"/>
    </source>
</evidence>
<evidence type="ECO:0000256" key="7">
    <source>
        <dbReference type="ARBA" id="ARBA00023017"/>
    </source>
</evidence>
<dbReference type="Pfam" id="PF00400">
    <property type="entry name" value="WD40"/>
    <property type="match status" value="2"/>
</dbReference>
<keyword evidence="14" id="KW-1185">Reference proteome</keyword>
<dbReference type="PANTHER" id="PTHR12442">
    <property type="entry name" value="DYNEIN INTERMEDIATE CHAIN"/>
    <property type="match status" value="1"/>
</dbReference>
<proteinExistence type="inferred from homology"/>
<keyword evidence="10" id="KW-0966">Cell projection</keyword>
<comment type="similarity">
    <text evidence="2">Belongs to the dynein intermediate chain family.</text>
</comment>
<evidence type="ECO:0000256" key="2">
    <source>
        <dbReference type="ARBA" id="ARBA00011059"/>
    </source>
</evidence>
<evidence type="ECO:0000256" key="5">
    <source>
        <dbReference type="ARBA" id="ARBA00022701"/>
    </source>
</evidence>
<dbReference type="Proteomes" id="UP001485043">
    <property type="component" value="Unassembled WGS sequence"/>
</dbReference>
<dbReference type="GO" id="GO:0036157">
    <property type="term" value="C:outer dynein arm"/>
    <property type="evidence" value="ECO:0007669"/>
    <property type="project" value="TreeGrafter"/>
</dbReference>
<keyword evidence="4 11" id="KW-0853">WD repeat</keyword>
<dbReference type="InterPro" id="IPR015943">
    <property type="entry name" value="WD40/YVTN_repeat-like_dom_sf"/>
</dbReference>
<dbReference type="PROSITE" id="PS50294">
    <property type="entry name" value="WD_REPEATS_REGION"/>
    <property type="match status" value="1"/>
</dbReference>
<evidence type="ECO:0008006" key="15">
    <source>
        <dbReference type="Google" id="ProtNLM"/>
    </source>
</evidence>
<feature type="compositionally biased region" description="Basic and acidic residues" evidence="12">
    <location>
        <begin position="237"/>
        <end position="247"/>
    </location>
</feature>
<organism evidence="13 14">
    <name type="scientific">Apatococcus fuscideae</name>
    <dbReference type="NCBI Taxonomy" id="2026836"/>
    <lineage>
        <taxon>Eukaryota</taxon>
        <taxon>Viridiplantae</taxon>
        <taxon>Chlorophyta</taxon>
        <taxon>core chlorophytes</taxon>
        <taxon>Trebouxiophyceae</taxon>
        <taxon>Chlorellales</taxon>
        <taxon>Chlorellaceae</taxon>
        <taxon>Apatococcus</taxon>
    </lineage>
</organism>
<keyword evidence="7" id="KW-0243">Dynein</keyword>
<dbReference type="InterPro" id="IPR036322">
    <property type="entry name" value="WD40_repeat_dom_sf"/>
</dbReference>
<evidence type="ECO:0000256" key="1">
    <source>
        <dbReference type="ARBA" id="ARBA00004430"/>
    </source>
</evidence>
<dbReference type="GO" id="GO:0003341">
    <property type="term" value="P:cilium movement"/>
    <property type="evidence" value="ECO:0007669"/>
    <property type="project" value="TreeGrafter"/>
</dbReference>
<feature type="compositionally biased region" description="Low complexity" evidence="12">
    <location>
        <begin position="256"/>
        <end position="268"/>
    </location>
</feature>